<name>A0A3L6S4C6_PANMI</name>
<dbReference type="SUPFAM" id="SSF88723">
    <property type="entry name" value="PIN domain-like"/>
    <property type="match status" value="1"/>
</dbReference>
<organism evidence="1 2">
    <name type="scientific">Panicum miliaceum</name>
    <name type="common">Proso millet</name>
    <name type="synonym">Broomcorn millet</name>
    <dbReference type="NCBI Taxonomy" id="4540"/>
    <lineage>
        <taxon>Eukaryota</taxon>
        <taxon>Viridiplantae</taxon>
        <taxon>Streptophyta</taxon>
        <taxon>Embryophyta</taxon>
        <taxon>Tracheophyta</taxon>
        <taxon>Spermatophyta</taxon>
        <taxon>Magnoliopsida</taxon>
        <taxon>Liliopsida</taxon>
        <taxon>Poales</taxon>
        <taxon>Poaceae</taxon>
        <taxon>PACMAD clade</taxon>
        <taxon>Panicoideae</taxon>
        <taxon>Panicodae</taxon>
        <taxon>Paniceae</taxon>
        <taxon>Panicinae</taxon>
        <taxon>Panicum</taxon>
        <taxon>Panicum sect. Panicum</taxon>
    </lineage>
</organism>
<dbReference type="OrthoDB" id="275278at2759"/>
<comment type="caution">
    <text evidence="1">The sequence shown here is derived from an EMBL/GenBank/DDBJ whole genome shotgun (WGS) entry which is preliminary data.</text>
</comment>
<proteinExistence type="predicted"/>
<dbReference type="EMBL" id="PQIB02000005">
    <property type="protein sequence ID" value="RLN15810.1"/>
    <property type="molecule type" value="Genomic_DNA"/>
</dbReference>
<evidence type="ECO:0000313" key="2">
    <source>
        <dbReference type="Proteomes" id="UP000275267"/>
    </source>
</evidence>
<reference evidence="2" key="1">
    <citation type="journal article" date="2019" name="Nat. Commun.">
        <title>The genome of broomcorn millet.</title>
        <authorList>
            <person name="Zou C."/>
            <person name="Miki D."/>
            <person name="Li D."/>
            <person name="Tang Q."/>
            <person name="Xiao L."/>
            <person name="Rajput S."/>
            <person name="Deng P."/>
            <person name="Jia W."/>
            <person name="Huang R."/>
            <person name="Zhang M."/>
            <person name="Sun Y."/>
            <person name="Hu J."/>
            <person name="Fu X."/>
            <person name="Schnable P.S."/>
            <person name="Li F."/>
            <person name="Zhang H."/>
            <person name="Feng B."/>
            <person name="Zhu X."/>
            <person name="Liu R."/>
            <person name="Schnable J.C."/>
            <person name="Zhu J.-K."/>
            <person name="Zhang H."/>
        </authorList>
    </citation>
    <scope>NUCLEOTIDE SEQUENCE [LARGE SCALE GENOMIC DNA]</scope>
</reference>
<evidence type="ECO:0000313" key="1">
    <source>
        <dbReference type="EMBL" id="RLN15810.1"/>
    </source>
</evidence>
<sequence>MPSKECHMAKGKSVRCLKLMGSWEKVPGVEADDVIGTLAVNSVSAGYKVCST</sequence>
<keyword evidence="2" id="KW-1185">Reference proteome</keyword>
<dbReference type="Proteomes" id="UP000275267">
    <property type="component" value="Unassembled WGS sequence"/>
</dbReference>
<accession>A0A3L6S4C6</accession>
<dbReference type="InterPro" id="IPR029060">
    <property type="entry name" value="PIN-like_dom_sf"/>
</dbReference>
<protein>
    <submittedName>
        <fullName evidence="1">Uncharacterized protein</fullName>
    </submittedName>
</protein>
<dbReference type="AlphaFoldDB" id="A0A3L6S4C6"/>
<gene>
    <name evidence="1" type="ORF">C2845_PM02G08450</name>
</gene>
<dbReference type="Gene3D" id="3.40.50.1010">
    <property type="entry name" value="5'-nuclease"/>
    <property type="match status" value="1"/>
</dbReference>